<sequence length="117" mass="13176">MKRDMDLIREVLLQIEDGCDAFDYDEFEGEADYLEYQLVLLRDAGFIDAHLLDSSCAINKITWDGHDFLDSVRDPEIWRKTKDGAAAAGGFTVELLGELAKGLIKTKIKQHTGIDVQ</sequence>
<proteinExistence type="predicted"/>
<dbReference type="Proteomes" id="UP000293719">
    <property type="component" value="Chromosome"/>
</dbReference>
<dbReference type="AlphaFoldDB" id="A0A4P6V4N8"/>
<dbReference type="KEGG" id="rpod:E0E05_13980"/>
<dbReference type="OrthoDB" id="6960201at2"/>
<reference evidence="1 2" key="1">
    <citation type="journal article" date="2017" name="Int. J. Syst. Evol. Microbiol.">
        <title>Roseitalea porphyridii gen. nov., sp. nov., isolated from a red alga, and reclassification of Hoeflea suaedae Chung et al. 2013 as Pseudohoeflea suaedae gen. nov., comb. nov.</title>
        <authorList>
            <person name="Hyeon J.W."/>
            <person name="Jeong S.E."/>
            <person name="Baek K."/>
            <person name="Jeon C.O."/>
        </authorList>
    </citation>
    <scope>NUCLEOTIDE SEQUENCE [LARGE SCALE GENOMIC DNA]</scope>
    <source>
        <strain evidence="1 2">MA7-20</strain>
    </source>
</reference>
<dbReference type="RefSeq" id="WP_131617276.1">
    <property type="nucleotide sequence ID" value="NZ_CP036532.1"/>
</dbReference>
<protein>
    <submittedName>
        <fullName evidence="1">DUF2513 domain-containing protein</fullName>
    </submittedName>
</protein>
<evidence type="ECO:0000313" key="1">
    <source>
        <dbReference type="EMBL" id="QBK31616.1"/>
    </source>
</evidence>
<dbReference type="Pfam" id="PF10711">
    <property type="entry name" value="DUF2513"/>
    <property type="match status" value="1"/>
</dbReference>
<dbReference type="EMBL" id="CP036532">
    <property type="protein sequence ID" value="QBK31616.1"/>
    <property type="molecule type" value="Genomic_DNA"/>
</dbReference>
<keyword evidence="2" id="KW-1185">Reference proteome</keyword>
<gene>
    <name evidence="1" type="ORF">E0E05_13980</name>
</gene>
<dbReference type="GeneID" id="90768411"/>
<dbReference type="InterPro" id="IPR019650">
    <property type="entry name" value="DUF2513"/>
</dbReference>
<accession>A0A4P6V4N8</accession>
<evidence type="ECO:0000313" key="2">
    <source>
        <dbReference type="Proteomes" id="UP000293719"/>
    </source>
</evidence>
<name>A0A4P6V4N8_9HYPH</name>
<organism evidence="1 2">
    <name type="scientific">Roseitalea porphyridii</name>
    <dbReference type="NCBI Taxonomy" id="1852022"/>
    <lineage>
        <taxon>Bacteria</taxon>
        <taxon>Pseudomonadati</taxon>
        <taxon>Pseudomonadota</taxon>
        <taxon>Alphaproteobacteria</taxon>
        <taxon>Hyphomicrobiales</taxon>
        <taxon>Ahrensiaceae</taxon>
        <taxon>Roseitalea</taxon>
    </lineage>
</organism>